<feature type="compositionally biased region" description="Low complexity" evidence="2">
    <location>
        <begin position="233"/>
        <end position="254"/>
    </location>
</feature>
<feature type="compositionally biased region" description="Polar residues" evidence="2">
    <location>
        <begin position="208"/>
        <end position="220"/>
    </location>
</feature>
<evidence type="ECO:0000256" key="2">
    <source>
        <dbReference type="SAM" id="MobiDB-lite"/>
    </source>
</evidence>
<proteinExistence type="predicted"/>
<name>A0ABV6JQ15_9PROT</name>
<dbReference type="Proteomes" id="UP001589865">
    <property type="component" value="Unassembled WGS sequence"/>
</dbReference>
<sequence>MTEEERRIITEFVTRVSGAEAGAARPASPWGGSVPATRPNPALPPVDLEADRLLSDLFTRYPEARYRITQTAFVQEAALVQAQNRIQELEWQLENTQRQAQAMQQQQAPQRGGLFGGMFGGGQRQSGVMPPMTPPPQPMQVPGGYAPQQVLQGGRGSGFLGSALTTAAGVAGGMVLGNALMGMFSGGAAHAASSVAEHTGFNDVGSFGQDQISTPTSSPWTDPGGQNDAVGVQDAGWGNDAGAAQDAGWGQDDATGVDYGADDGGFDEDV</sequence>
<feature type="region of interest" description="Disordered" evidence="2">
    <location>
        <begin position="20"/>
        <end position="41"/>
    </location>
</feature>
<comment type="caution">
    <text evidence="3">The sequence shown here is derived from an EMBL/GenBank/DDBJ whole genome shotgun (WGS) entry which is preliminary data.</text>
</comment>
<gene>
    <name evidence="3" type="ORF">ACFFGY_06115</name>
</gene>
<keyword evidence="4" id="KW-1185">Reference proteome</keyword>
<evidence type="ECO:0000256" key="1">
    <source>
        <dbReference type="SAM" id="Coils"/>
    </source>
</evidence>
<dbReference type="InterPro" id="IPR018648">
    <property type="entry name" value="DUF2076"/>
</dbReference>
<feature type="coiled-coil region" evidence="1">
    <location>
        <begin position="79"/>
        <end position="106"/>
    </location>
</feature>
<reference evidence="3 4" key="1">
    <citation type="submission" date="2024-09" db="EMBL/GenBank/DDBJ databases">
        <authorList>
            <person name="Sun Q."/>
            <person name="Mori K."/>
        </authorList>
    </citation>
    <scope>NUCLEOTIDE SEQUENCE [LARGE SCALE GENOMIC DNA]</scope>
    <source>
        <strain evidence="3 4">TBRC 5777</strain>
    </source>
</reference>
<evidence type="ECO:0000313" key="4">
    <source>
        <dbReference type="Proteomes" id="UP001589865"/>
    </source>
</evidence>
<dbReference type="EMBL" id="JBHLUN010000005">
    <property type="protein sequence ID" value="MFC0407816.1"/>
    <property type="molecule type" value="Genomic_DNA"/>
</dbReference>
<evidence type="ECO:0000313" key="3">
    <source>
        <dbReference type="EMBL" id="MFC0407816.1"/>
    </source>
</evidence>
<dbReference type="Pfam" id="PF09849">
    <property type="entry name" value="DUF2076"/>
    <property type="match status" value="1"/>
</dbReference>
<accession>A0ABV6JQ15</accession>
<feature type="compositionally biased region" description="Acidic residues" evidence="2">
    <location>
        <begin position="260"/>
        <end position="270"/>
    </location>
</feature>
<dbReference type="RefSeq" id="WP_377043543.1">
    <property type="nucleotide sequence ID" value="NZ_JBHLUN010000005.1"/>
</dbReference>
<keyword evidence="1" id="KW-0175">Coiled coil</keyword>
<feature type="region of interest" description="Disordered" evidence="2">
    <location>
        <begin position="206"/>
        <end position="270"/>
    </location>
</feature>
<organism evidence="3 4">
    <name type="scientific">Roseomonas elaeocarpi</name>
    <dbReference type="NCBI Taxonomy" id="907779"/>
    <lineage>
        <taxon>Bacteria</taxon>
        <taxon>Pseudomonadati</taxon>
        <taxon>Pseudomonadota</taxon>
        <taxon>Alphaproteobacteria</taxon>
        <taxon>Acetobacterales</taxon>
        <taxon>Roseomonadaceae</taxon>
        <taxon>Roseomonas</taxon>
    </lineage>
</organism>
<protein>
    <submittedName>
        <fullName evidence="3">DUF2076 domain-containing protein</fullName>
    </submittedName>
</protein>